<dbReference type="PANTHER" id="PTHR10067">
    <property type="entry name" value="PHOSPHATIDYLSERINE DECARBOXYLASE"/>
    <property type="match status" value="1"/>
</dbReference>
<organism evidence="4 5">
    <name type="scientific">Penicilliopsis zonata CBS 506.65</name>
    <dbReference type="NCBI Taxonomy" id="1073090"/>
    <lineage>
        <taxon>Eukaryota</taxon>
        <taxon>Fungi</taxon>
        <taxon>Dikarya</taxon>
        <taxon>Ascomycota</taxon>
        <taxon>Pezizomycotina</taxon>
        <taxon>Eurotiomycetes</taxon>
        <taxon>Eurotiomycetidae</taxon>
        <taxon>Eurotiales</taxon>
        <taxon>Aspergillaceae</taxon>
        <taxon>Penicilliopsis</taxon>
    </lineage>
</organism>
<dbReference type="GO" id="GO:0004609">
    <property type="term" value="F:phosphatidylserine decarboxylase activity"/>
    <property type="evidence" value="ECO:0007669"/>
    <property type="project" value="InterPro"/>
</dbReference>
<keyword evidence="5" id="KW-1185">Reference proteome</keyword>
<dbReference type="InterPro" id="IPR022237">
    <property type="entry name" value="PsiD-like"/>
</dbReference>
<proteinExistence type="predicted"/>
<evidence type="ECO:0000256" key="2">
    <source>
        <dbReference type="ARBA" id="ARBA00023239"/>
    </source>
</evidence>
<evidence type="ECO:0000256" key="1">
    <source>
        <dbReference type="ARBA" id="ARBA00022793"/>
    </source>
</evidence>
<dbReference type="Pfam" id="PF12588">
    <property type="entry name" value="PSDC"/>
    <property type="match status" value="1"/>
</dbReference>
<accession>A0A1L9SLT3</accession>
<gene>
    <name evidence="4" type="ORF">ASPZODRAFT_150443</name>
</gene>
<dbReference type="AlphaFoldDB" id="A0A1L9SLT3"/>
<evidence type="ECO:0000313" key="5">
    <source>
        <dbReference type="Proteomes" id="UP000184188"/>
    </source>
</evidence>
<evidence type="ECO:0000259" key="3">
    <source>
        <dbReference type="Pfam" id="PF12588"/>
    </source>
</evidence>
<dbReference type="Proteomes" id="UP000184188">
    <property type="component" value="Unassembled WGS sequence"/>
</dbReference>
<name>A0A1L9SLT3_9EURO</name>
<dbReference type="GO" id="GO:0005739">
    <property type="term" value="C:mitochondrion"/>
    <property type="evidence" value="ECO:0007669"/>
    <property type="project" value="TreeGrafter"/>
</dbReference>
<keyword evidence="2" id="KW-0456">Lyase</keyword>
<evidence type="ECO:0000313" key="4">
    <source>
        <dbReference type="EMBL" id="OJJ48150.1"/>
    </source>
</evidence>
<dbReference type="STRING" id="1073090.A0A1L9SLT3"/>
<dbReference type="InterPro" id="IPR003817">
    <property type="entry name" value="PS_Dcarbxylase"/>
</dbReference>
<feature type="domain" description="L-tryptophan decarboxylase PsiD-like" evidence="3">
    <location>
        <begin position="27"/>
        <end position="165"/>
    </location>
</feature>
<dbReference type="Pfam" id="PF02666">
    <property type="entry name" value="PS_Dcarbxylase"/>
    <property type="match status" value="1"/>
</dbReference>
<dbReference type="VEuPathDB" id="FungiDB:ASPZODRAFT_150443"/>
<dbReference type="GeneID" id="34612087"/>
<protein>
    <recommendedName>
        <fullName evidence="3">L-tryptophan decarboxylase PsiD-like domain-containing protein</fullName>
    </recommendedName>
</protein>
<sequence length="424" mass="47027">MPEDHQTHKDWVGGVIKQVDHNPKDLHPVLREFEQLIESNTRVYMLLESMFQEVPKKRPYSTDPTGEPQIRDYRHLLQVLSHLLTTAPSWNDKSNRVGLVGLPINAILDWPMGTPSGYAAFLDPDINSMLKKVLSAWGEFLKSPESAVVLDDSRSGWFGETGRHDLTAVANIGNTTYEFDEIFICDPSAQHHGYKSWDDFFTRLFREGVRPVAAPDDDSVIVNACESQPYKISRDVKGRDTFWLKSQPYSVRDMLANDDLAGHFVGGTVYQAWLSSLSYHRWHAPVSGTVKKAYVADGTYYSEPLFEGVGDPGAHTHGINLSGEITAQGYITSVATRALIFIEADNPAIGLVAFIGVGMAEVSTCDITVKEGDRLGKGDEIGMFHFGGSTHCLVFQRGVNVEGFPEPGRQENVAVKSQLAVVRQ</sequence>
<dbReference type="EMBL" id="KV878339">
    <property type="protein sequence ID" value="OJJ48150.1"/>
    <property type="molecule type" value="Genomic_DNA"/>
</dbReference>
<dbReference type="OrthoDB" id="5973539at2759"/>
<dbReference type="PANTHER" id="PTHR10067:SF9">
    <property type="entry name" value="PHOSPHATIDYLSERINE DECARBOXYLASE FAMILY PROTEIN (AFU_ORTHOLOGUE AFUA_7G01730)"/>
    <property type="match status" value="1"/>
</dbReference>
<dbReference type="RefSeq" id="XP_022582660.1">
    <property type="nucleotide sequence ID" value="XM_022725622.1"/>
</dbReference>
<dbReference type="GO" id="GO:0006646">
    <property type="term" value="P:phosphatidylethanolamine biosynthetic process"/>
    <property type="evidence" value="ECO:0007669"/>
    <property type="project" value="TreeGrafter"/>
</dbReference>
<keyword evidence="1" id="KW-0210">Decarboxylase</keyword>
<reference evidence="5" key="1">
    <citation type="journal article" date="2017" name="Genome Biol.">
        <title>Comparative genomics reveals high biological diversity and specific adaptations in the industrially and medically important fungal genus Aspergillus.</title>
        <authorList>
            <person name="de Vries R.P."/>
            <person name="Riley R."/>
            <person name="Wiebenga A."/>
            <person name="Aguilar-Osorio G."/>
            <person name="Amillis S."/>
            <person name="Uchima C.A."/>
            <person name="Anderluh G."/>
            <person name="Asadollahi M."/>
            <person name="Askin M."/>
            <person name="Barry K."/>
            <person name="Battaglia E."/>
            <person name="Bayram O."/>
            <person name="Benocci T."/>
            <person name="Braus-Stromeyer S.A."/>
            <person name="Caldana C."/>
            <person name="Canovas D."/>
            <person name="Cerqueira G.C."/>
            <person name="Chen F."/>
            <person name="Chen W."/>
            <person name="Choi C."/>
            <person name="Clum A."/>
            <person name="Dos Santos R.A."/>
            <person name="Damasio A.R."/>
            <person name="Diallinas G."/>
            <person name="Emri T."/>
            <person name="Fekete E."/>
            <person name="Flipphi M."/>
            <person name="Freyberg S."/>
            <person name="Gallo A."/>
            <person name="Gournas C."/>
            <person name="Habgood R."/>
            <person name="Hainaut M."/>
            <person name="Harispe M.L."/>
            <person name="Henrissat B."/>
            <person name="Hilden K.S."/>
            <person name="Hope R."/>
            <person name="Hossain A."/>
            <person name="Karabika E."/>
            <person name="Karaffa L."/>
            <person name="Karanyi Z."/>
            <person name="Krasevec N."/>
            <person name="Kuo A."/>
            <person name="Kusch H."/>
            <person name="LaButti K."/>
            <person name="Lagendijk E.L."/>
            <person name="Lapidus A."/>
            <person name="Levasseur A."/>
            <person name="Lindquist E."/>
            <person name="Lipzen A."/>
            <person name="Logrieco A.F."/>
            <person name="MacCabe A."/>
            <person name="Maekelae M.R."/>
            <person name="Malavazi I."/>
            <person name="Melin P."/>
            <person name="Meyer V."/>
            <person name="Mielnichuk N."/>
            <person name="Miskei M."/>
            <person name="Molnar A.P."/>
            <person name="Mule G."/>
            <person name="Ngan C.Y."/>
            <person name="Orejas M."/>
            <person name="Orosz E."/>
            <person name="Ouedraogo J.P."/>
            <person name="Overkamp K.M."/>
            <person name="Park H.-S."/>
            <person name="Perrone G."/>
            <person name="Piumi F."/>
            <person name="Punt P.J."/>
            <person name="Ram A.F."/>
            <person name="Ramon A."/>
            <person name="Rauscher S."/>
            <person name="Record E."/>
            <person name="Riano-Pachon D.M."/>
            <person name="Robert V."/>
            <person name="Roehrig J."/>
            <person name="Ruller R."/>
            <person name="Salamov A."/>
            <person name="Salih N.S."/>
            <person name="Samson R.A."/>
            <person name="Sandor E."/>
            <person name="Sanguinetti M."/>
            <person name="Schuetze T."/>
            <person name="Sepcic K."/>
            <person name="Shelest E."/>
            <person name="Sherlock G."/>
            <person name="Sophianopoulou V."/>
            <person name="Squina F.M."/>
            <person name="Sun H."/>
            <person name="Susca A."/>
            <person name="Todd R.B."/>
            <person name="Tsang A."/>
            <person name="Unkles S.E."/>
            <person name="van de Wiele N."/>
            <person name="van Rossen-Uffink D."/>
            <person name="Oliveira J.V."/>
            <person name="Vesth T.C."/>
            <person name="Visser J."/>
            <person name="Yu J.-H."/>
            <person name="Zhou M."/>
            <person name="Andersen M.R."/>
            <person name="Archer D.B."/>
            <person name="Baker S.E."/>
            <person name="Benoit I."/>
            <person name="Brakhage A.A."/>
            <person name="Braus G.H."/>
            <person name="Fischer R."/>
            <person name="Frisvad J.C."/>
            <person name="Goldman G.H."/>
            <person name="Houbraken J."/>
            <person name="Oakley B."/>
            <person name="Pocsi I."/>
            <person name="Scazzocchio C."/>
            <person name="Seiboth B."/>
            <person name="vanKuyk P.A."/>
            <person name="Wortman J."/>
            <person name="Dyer P.S."/>
            <person name="Grigoriev I.V."/>
        </authorList>
    </citation>
    <scope>NUCLEOTIDE SEQUENCE [LARGE SCALE GENOMIC DNA]</scope>
    <source>
        <strain evidence="5">CBS 506.65</strain>
    </source>
</reference>